<reference evidence="2 3" key="1">
    <citation type="submission" date="2016-10" db="EMBL/GenBank/DDBJ databases">
        <title>The genome of Paramicrosporidium saccamoebae is the missing link in understanding Cryptomycota and Microsporidia evolution.</title>
        <authorList>
            <person name="Quandt C.A."/>
            <person name="Beaudet D."/>
            <person name="Corsaro D."/>
            <person name="Michel R."/>
            <person name="Corradi N."/>
            <person name="James T."/>
        </authorList>
    </citation>
    <scope>NUCLEOTIDE SEQUENCE [LARGE SCALE GENOMIC DNA]</scope>
    <source>
        <strain evidence="2 3">KSL3</strain>
    </source>
</reference>
<dbReference type="EMBL" id="MTSL01000002">
    <property type="protein sequence ID" value="PJF20183.1"/>
    <property type="molecule type" value="Genomic_DNA"/>
</dbReference>
<organism evidence="2 3">
    <name type="scientific">Paramicrosporidium saccamoebae</name>
    <dbReference type="NCBI Taxonomy" id="1246581"/>
    <lineage>
        <taxon>Eukaryota</taxon>
        <taxon>Fungi</taxon>
        <taxon>Fungi incertae sedis</taxon>
        <taxon>Cryptomycota</taxon>
        <taxon>Cryptomycota incertae sedis</taxon>
        <taxon>Paramicrosporidium</taxon>
    </lineage>
</organism>
<keyword evidence="3" id="KW-1185">Reference proteome</keyword>
<feature type="coiled-coil region" evidence="1">
    <location>
        <begin position="35"/>
        <end position="62"/>
    </location>
</feature>
<name>A0A2H9TR12_9FUNG</name>
<evidence type="ECO:0000313" key="3">
    <source>
        <dbReference type="Proteomes" id="UP000240830"/>
    </source>
</evidence>
<protein>
    <submittedName>
        <fullName evidence="2">Uncharacterized protein</fullName>
    </submittedName>
</protein>
<keyword evidence="1" id="KW-0175">Coiled coil</keyword>
<dbReference type="AlphaFoldDB" id="A0A2H9TR12"/>
<proteinExistence type="predicted"/>
<gene>
    <name evidence="2" type="ORF">PSACC_00003</name>
</gene>
<sequence>MYSLVRPKCRISPSEFLNVGKLACDYLMLLPGDTEKKLRQLIQSVTENMNKAQKTLEAVGRKTAGIRAELRCSVGDLAGQMAL</sequence>
<evidence type="ECO:0000256" key="1">
    <source>
        <dbReference type="SAM" id="Coils"/>
    </source>
</evidence>
<evidence type="ECO:0000313" key="2">
    <source>
        <dbReference type="EMBL" id="PJF20183.1"/>
    </source>
</evidence>
<dbReference type="Proteomes" id="UP000240830">
    <property type="component" value="Unassembled WGS sequence"/>
</dbReference>
<accession>A0A2H9TR12</accession>
<comment type="caution">
    <text evidence="2">The sequence shown here is derived from an EMBL/GenBank/DDBJ whole genome shotgun (WGS) entry which is preliminary data.</text>
</comment>